<dbReference type="OrthoDB" id="5986190at2759"/>
<dbReference type="PANTHER" id="PTHR44167">
    <property type="entry name" value="OVARIAN-SPECIFIC SERINE/THREONINE-PROTEIN KINASE LOK-RELATED"/>
    <property type="match status" value="1"/>
</dbReference>
<reference evidence="3" key="1">
    <citation type="submission" date="2021-01" db="EMBL/GenBank/DDBJ databases">
        <authorList>
            <consortium name="Genoscope - CEA"/>
            <person name="William W."/>
        </authorList>
    </citation>
    <scope>NUCLEOTIDE SEQUENCE</scope>
</reference>
<dbReference type="GO" id="GO:0004674">
    <property type="term" value="F:protein serine/threonine kinase activity"/>
    <property type="evidence" value="ECO:0007669"/>
    <property type="project" value="TreeGrafter"/>
</dbReference>
<name>A0A8S1NXR0_9CILI</name>
<dbReference type="GO" id="GO:0005524">
    <property type="term" value="F:ATP binding"/>
    <property type="evidence" value="ECO:0007669"/>
    <property type="project" value="InterPro"/>
</dbReference>
<organism evidence="3 4">
    <name type="scientific">Paramecium sonneborni</name>
    <dbReference type="NCBI Taxonomy" id="65129"/>
    <lineage>
        <taxon>Eukaryota</taxon>
        <taxon>Sar</taxon>
        <taxon>Alveolata</taxon>
        <taxon>Ciliophora</taxon>
        <taxon>Intramacronucleata</taxon>
        <taxon>Oligohymenophorea</taxon>
        <taxon>Peniculida</taxon>
        <taxon>Parameciidae</taxon>
        <taxon>Paramecium</taxon>
    </lineage>
</organism>
<feature type="coiled-coil region" evidence="1">
    <location>
        <begin position="399"/>
        <end position="519"/>
    </location>
</feature>
<evidence type="ECO:0000313" key="4">
    <source>
        <dbReference type="Proteomes" id="UP000692954"/>
    </source>
</evidence>
<evidence type="ECO:0000259" key="2">
    <source>
        <dbReference type="PROSITE" id="PS50011"/>
    </source>
</evidence>
<dbReference type="AlphaFoldDB" id="A0A8S1NXR0"/>
<gene>
    <name evidence="3" type="ORF">PSON_ATCC_30995.1.T0630066</name>
</gene>
<comment type="caution">
    <text evidence="3">The sequence shown here is derived from an EMBL/GenBank/DDBJ whole genome shotgun (WGS) entry which is preliminary data.</text>
</comment>
<feature type="coiled-coil region" evidence="1">
    <location>
        <begin position="694"/>
        <end position="753"/>
    </location>
</feature>
<feature type="coiled-coil region" evidence="1">
    <location>
        <begin position="848"/>
        <end position="900"/>
    </location>
</feature>
<dbReference type="Proteomes" id="UP000692954">
    <property type="component" value="Unassembled WGS sequence"/>
</dbReference>
<dbReference type="SMART" id="SM00220">
    <property type="entry name" value="S_TKc"/>
    <property type="match status" value="1"/>
</dbReference>
<proteinExistence type="predicted"/>
<evidence type="ECO:0000256" key="1">
    <source>
        <dbReference type="SAM" id="Coils"/>
    </source>
</evidence>
<protein>
    <recommendedName>
        <fullName evidence="2">Protein kinase domain-containing protein</fullName>
    </recommendedName>
</protein>
<dbReference type="EMBL" id="CAJJDN010000063">
    <property type="protein sequence ID" value="CAD8094786.1"/>
    <property type="molecule type" value="Genomic_DNA"/>
</dbReference>
<dbReference type="Pfam" id="PF00069">
    <property type="entry name" value="Pkinase"/>
    <property type="match status" value="1"/>
</dbReference>
<evidence type="ECO:0000313" key="3">
    <source>
        <dbReference type="EMBL" id="CAD8094786.1"/>
    </source>
</evidence>
<dbReference type="GO" id="GO:0005737">
    <property type="term" value="C:cytoplasm"/>
    <property type="evidence" value="ECO:0007669"/>
    <property type="project" value="TreeGrafter"/>
</dbReference>
<feature type="domain" description="Protein kinase" evidence="2">
    <location>
        <begin position="25"/>
        <end position="312"/>
    </location>
</feature>
<keyword evidence="4" id="KW-1185">Reference proteome</keyword>
<dbReference type="InterPro" id="IPR000719">
    <property type="entry name" value="Prot_kinase_dom"/>
</dbReference>
<dbReference type="PANTHER" id="PTHR44167:SF18">
    <property type="entry name" value="PROTEIN KINASE DOMAIN-CONTAINING PROTEIN"/>
    <property type="match status" value="1"/>
</dbReference>
<sequence>MQQNQQNNKNIIINAPNSNFPNRKFETLEQLGNGAQGQIYLAKAINWGTNDQKQYALKCQQNTQDNEIKFIDMLINYQNQYENQINIGEQNYQPSGLIRIYERFKWTQSNCTQDVLIMEKGEQNLNQFLEEKSQLKLKQKHEILIQISQSIQFIHKQQVIHRDIKSDNFIKIGNQFKLIDFGSIGRQNEQIQQTNKQIQIQVGTTQYQAPEILENIQNYTCAVDIWSLGCVFYEIFQNQCLFLGKNQKKIQQQILDCKSNAHYLTDKINQLKINDQMKKLIKQMLNPNSQLRIQINDLVQALKNMEQDQQKLPSSRSSTQTGINNQNYLEQSQQSDLQSCASFRFIICQPESQKTKQQQFQNKLQTQDFQQKEKSDIKKDNLKQSQTKKIIEDKYSQIIQQFQERQEAYQKQIDSQNKQIIEIQLQLQEKSKRLESFSVQQSQQQLQQQLLEQNQLQLQQQLDQQQQIQDRNIQKIFEQIDSQYKKQQEQYSQLQIQNKNEFQEKVQKIESSQQQQQLQQQLLEQNQLQLQQQLQQSQQIQEVNMQKGLQQFNSSCQQLQEQFFQQQIQTQNELLGKIQIINSSMQQKYDEILTQIKIVENKAIQNNDQIESFQLQLEKQAFNNKEQLQMDQNEIVNQESNSTYPNKLENISKTYNEQYQNLNEEQKDHAIIEKYKQEKEFIFKLFQLYSQNIAQELQTQIGKLNNQNKYENKQFQNEHQQLDQLNNKQQKVNQKAENILNNQENEQSQYYQLKQQNRNQTCQNQTNNQFQNQEQQLIQPDQFQSQDYQQTYDSQDQLSKFFSQSNVISRNFNRLDEQTINEYQSLFQNLTNELFNQVETLGKQIIDLKKQNQQQAYLNKEIQNLKQQKQEQIHEDQKKKKQIEELQNKLKEQNKIYNAS</sequence>
<dbReference type="GO" id="GO:0044773">
    <property type="term" value="P:mitotic DNA damage checkpoint signaling"/>
    <property type="evidence" value="ECO:0007669"/>
    <property type="project" value="TreeGrafter"/>
</dbReference>
<accession>A0A8S1NXR0</accession>
<keyword evidence="1" id="KW-0175">Coiled coil</keyword>
<dbReference type="PROSITE" id="PS50011">
    <property type="entry name" value="PROTEIN_KINASE_DOM"/>
    <property type="match status" value="1"/>
</dbReference>
<dbReference type="GO" id="GO:0005634">
    <property type="term" value="C:nucleus"/>
    <property type="evidence" value="ECO:0007669"/>
    <property type="project" value="TreeGrafter"/>
</dbReference>